<gene>
    <name evidence="2" type="ORF">NCTC9810_01240</name>
</gene>
<evidence type="ECO:0000313" key="2">
    <source>
        <dbReference type="EMBL" id="SUU92893.1"/>
    </source>
</evidence>
<dbReference type="AlphaFoldDB" id="A0A380WVP5"/>
<dbReference type="Proteomes" id="UP000255124">
    <property type="component" value="Unassembled WGS sequence"/>
</dbReference>
<dbReference type="EMBL" id="UFTA01000002">
    <property type="protein sequence ID" value="SUU92893.1"/>
    <property type="molecule type" value="Genomic_DNA"/>
</dbReference>
<proteinExistence type="predicted"/>
<protein>
    <recommendedName>
        <fullName evidence="4">DUF975 domain-containing protein</fullName>
    </recommendedName>
</protein>
<feature type="transmembrane region" description="Helical" evidence="1">
    <location>
        <begin position="185"/>
        <end position="203"/>
    </location>
</feature>
<feature type="transmembrane region" description="Helical" evidence="1">
    <location>
        <begin position="7"/>
        <end position="25"/>
    </location>
</feature>
<accession>A0A380WVP5</accession>
<feature type="transmembrane region" description="Helical" evidence="1">
    <location>
        <begin position="88"/>
        <end position="110"/>
    </location>
</feature>
<keyword evidence="1" id="KW-0472">Membrane</keyword>
<evidence type="ECO:0000313" key="3">
    <source>
        <dbReference type="Proteomes" id="UP000255124"/>
    </source>
</evidence>
<feature type="transmembrane region" description="Helical" evidence="1">
    <location>
        <begin position="45"/>
        <end position="67"/>
    </location>
</feature>
<keyword evidence="1" id="KW-0812">Transmembrane</keyword>
<reference evidence="2 3" key="1">
    <citation type="submission" date="2018-06" db="EMBL/GenBank/DDBJ databases">
        <authorList>
            <consortium name="Pathogen Informatics"/>
            <person name="Doyle S."/>
        </authorList>
    </citation>
    <scope>NUCLEOTIDE SEQUENCE [LARGE SCALE GENOMIC DNA]</scope>
    <source>
        <strain evidence="2 3">NCTC9810</strain>
    </source>
</reference>
<keyword evidence="1" id="KW-1133">Transmembrane helix</keyword>
<name>A0A380WVP5_9FIRM</name>
<organism evidence="2 3">
    <name type="scientific">Anaerococcus octavius</name>
    <dbReference type="NCBI Taxonomy" id="54007"/>
    <lineage>
        <taxon>Bacteria</taxon>
        <taxon>Bacillati</taxon>
        <taxon>Bacillota</taxon>
        <taxon>Tissierellia</taxon>
        <taxon>Tissierellales</taxon>
        <taxon>Peptoniphilaceae</taxon>
        <taxon>Anaerococcus</taxon>
    </lineage>
</organism>
<feature type="transmembrane region" description="Helical" evidence="1">
    <location>
        <begin position="209"/>
        <end position="229"/>
    </location>
</feature>
<dbReference type="RefSeq" id="WP_115595531.1">
    <property type="nucleotide sequence ID" value="NZ_UFTA01000002.1"/>
</dbReference>
<evidence type="ECO:0000256" key="1">
    <source>
        <dbReference type="SAM" id="Phobius"/>
    </source>
</evidence>
<feature type="transmembrane region" description="Helical" evidence="1">
    <location>
        <begin position="130"/>
        <end position="153"/>
    </location>
</feature>
<dbReference type="SMR" id="A0A380WVP5"/>
<evidence type="ECO:0008006" key="4">
    <source>
        <dbReference type="Google" id="ProtNLM"/>
    </source>
</evidence>
<sequence>MKRSYKFSSVFLIQLIMALIIFIIGRLFGNLSTDVEDLTSSLYSYISSLLIIIVLIIFQFMLARGLIYNRMGSIGEYMDNINYLKFKTFGVCFVIMLIPYVALAILGASVASALTADMMVNGEISSLSSLFGLAILVLIGQVIYGAFTCYRYFLAADHPQASFGELFKNTFKLGKNLFGKTIKTYLKWYILPVIIFALLAGLITNTNKGMTSIGILSILSIVFVIYAIISSTIVLGELSNHYLDYNSNVKYEDNSVVYES</sequence>
<dbReference type="OrthoDB" id="1699091at2"/>